<feature type="region of interest" description="Disordered" evidence="2">
    <location>
        <begin position="363"/>
        <end position="399"/>
    </location>
</feature>
<dbReference type="InterPro" id="IPR036875">
    <property type="entry name" value="Znf_CCHC_sf"/>
</dbReference>
<dbReference type="GO" id="GO:0003676">
    <property type="term" value="F:nucleic acid binding"/>
    <property type="evidence" value="ECO:0007669"/>
    <property type="project" value="InterPro"/>
</dbReference>
<dbReference type="Pfam" id="PF13976">
    <property type="entry name" value="gag_pre-integrs"/>
    <property type="match status" value="1"/>
</dbReference>
<dbReference type="InterPro" id="IPR054722">
    <property type="entry name" value="PolX-like_BBD"/>
</dbReference>
<dbReference type="InterPro" id="IPR025724">
    <property type="entry name" value="GAG-pre-integrase_dom"/>
</dbReference>
<feature type="compositionally biased region" description="Basic and acidic residues" evidence="2">
    <location>
        <begin position="313"/>
        <end position="324"/>
    </location>
</feature>
<dbReference type="InterPro" id="IPR001878">
    <property type="entry name" value="Znf_CCHC"/>
</dbReference>
<dbReference type="Pfam" id="PF00098">
    <property type="entry name" value="zf-CCHC"/>
    <property type="match status" value="1"/>
</dbReference>
<feature type="region of interest" description="Disordered" evidence="2">
    <location>
        <begin position="303"/>
        <end position="328"/>
    </location>
</feature>
<evidence type="ECO:0000259" key="3">
    <source>
        <dbReference type="PROSITE" id="PS50158"/>
    </source>
</evidence>
<feature type="region of interest" description="Disordered" evidence="2">
    <location>
        <begin position="336"/>
        <end position="355"/>
    </location>
</feature>
<dbReference type="EMBL" id="BKCJ010267779">
    <property type="protein sequence ID" value="GEZ34440.1"/>
    <property type="molecule type" value="Genomic_DNA"/>
</dbReference>
<sequence>MLRYDFESDNDYHNHRFHHPRRADLMDRGSSFKFDGAALQIISVVQTVSTVTSVFAASTKILVSTLPNVDHLSDVVIYSFFASQSNSLQLDNGDLKQIDVDDLEDMDLKWQMAMLTMRAKRFLQRTGRNLGANGTISIRFDMSKVECYNCHKRGHFARECRSPKDTRNKEIQRRNVSVETSTFNALVSQCDGVGSYDWSFQADEEPTNYALMVFTSSSSDNEVAPCSKACAKAYATLQSHYDKLTNDLRKSQFDVLSYKTGLEYVEARIVVYQQNESVFEEDIKLLKLDVMLRDNALVELSSESDVSMPTSPVHDRYKSGEGHHVVPPPYTVLPVEPSPTKPHKDLSHSNRPSAPIIEDWVSDSEDASEGEPMPTQKAPSFVHTSDHVKTPRPSVKPVEYPIPAENLRKDILKSRGHRHSWNRKAWQSTACFKRQRNYRQWLLRHMTGNISYLSNFEEINEGYVAFGGNPKGDKITGKGKIRTGKLDFADVYFIKELKFNLFSVSQMCDKKNIVLFTDTVSECIVLSSDFKLHDKNRVLFRVPRENNMYNVDLKNIVPSGDLTCLFANATLDESNLWHKRLGHINFKTMNKLVK</sequence>
<organism evidence="4">
    <name type="scientific">Tanacetum cinerariifolium</name>
    <name type="common">Dalmatian daisy</name>
    <name type="synonym">Chrysanthemum cinerariifolium</name>
    <dbReference type="NCBI Taxonomy" id="118510"/>
    <lineage>
        <taxon>Eukaryota</taxon>
        <taxon>Viridiplantae</taxon>
        <taxon>Streptophyta</taxon>
        <taxon>Embryophyta</taxon>
        <taxon>Tracheophyta</taxon>
        <taxon>Spermatophyta</taxon>
        <taxon>Magnoliopsida</taxon>
        <taxon>eudicotyledons</taxon>
        <taxon>Gunneridae</taxon>
        <taxon>Pentapetalae</taxon>
        <taxon>asterids</taxon>
        <taxon>campanulids</taxon>
        <taxon>Asterales</taxon>
        <taxon>Asteraceae</taxon>
        <taxon>Asteroideae</taxon>
        <taxon>Anthemideae</taxon>
        <taxon>Anthemidinae</taxon>
        <taxon>Tanacetum</taxon>
    </lineage>
</organism>
<reference evidence="4" key="1">
    <citation type="journal article" date="2019" name="Sci. Rep.">
        <title>Draft genome of Tanacetum cinerariifolium, the natural source of mosquito coil.</title>
        <authorList>
            <person name="Yamashiro T."/>
            <person name="Shiraishi A."/>
            <person name="Satake H."/>
            <person name="Nakayama K."/>
        </authorList>
    </citation>
    <scope>NUCLEOTIDE SEQUENCE</scope>
</reference>
<accession>A0A699IAM4</accession>
<dbReference type="PROSITE" id="PS50158">
    <property type="entry name" value="ZF_CCHC"/>
    <property type="match status" value="1"/>
</dbReference>
<evidence type="ECO:0000256" key="1">
    <source>
        <dbReference type="PROSITE-ProRule" id="PRU00047"/>
    </source>
</evidence>
<evidence type="ECO:0000256" key="2">
    <source>
        <dbReference type="SAM" id="MobiDB-lite"/>
    </source>
</evidence>
<evidence type="ECO:0000313" key="4">
    <source>
        <dbReference type="EMBL" id="GEZ34440.1"/>
    </source>
</evidence>
<dbReference type="Pfam" id="PF22936">
    <property type="entry name" value="Pol_BBD"/>
    <property type="match status" value="1"/>
</dbReference>
<gene>
    <name evidence="4" type="ORF">Tci_506413</name>
</gene>
<dbReference type="SUPFAM" id="SSF57756">
    <property type="entry name" value="Retrovirus zinc finger-like domains"/>
    <property type="match status" value="1"/>
</dbReference>
<proteinExistence type="predicted"/>
<comment type="caution">
    <text evidence="4">The sequence shown here is derived from an EMBL/GenBank/DDBJ whole genome shotgun (WGS) entry which is preliminary data.</text>
</comment>
<keyword evidence="1" id="KW-0862">Zinc</keyword>
<dbReference type="AlphaFoldDB" id="A0A699IAM4"/>
<feature type="non-terminal residue" evidence="4">
    <location>
        <position position="594"/>
    </location>
</feature>
<protein>
    <submittedName>
        <fullName evidence="4">Ribonuclease H-like domain-containing protein</fullName>
    </submittedName>
</protein>
<feature type="domain" description="CCHC-type" evidence="3">
    <location>
        <begin position="147"/>
        <end position="162"/>
    </location>
</feature>
<dbReference type="Gene3D" id="4.10.60.10">
    <property type="entry name" value="Zinc finger, CCHC-type"/>
    <property type="match status" value="1"/>
</dbReference>
<keyword evidence="1" id="KW-0863">Zinc-finger</keyword>
<dbReference type="GO" id="GO:0008270">
    <property type="term" value="F:zinc ion binding"/>
    <property type="evidence" value="ECO:0007669"/>
    <property type="project" value="UniProtKB-KW"/>
</dbReference>
<dbReference type="SMART" id="SM00343">
    <property type="entry name" value="ZnF_C2HC"/>
    <property type="match status" value="1"/>
</dbReference>
<keyword evidence="1" id="KW-0479">Metal-binding</keyword>
<name>A0A699IAM4_TANCI</name>